<dbReference type="SUPFAM" id="SSF53807">
    <property type="entry name" value="Helical backbone' metal receptor"/>
    <property type="match status" value="1"/>
</dbReference>
<dbReference type="Gene3D" id="3.40.50.1980">
    <property type="entry name" value="Nitrogenase molybdenum iron protein domain"/>
    <property type="match status" value="2"/>
</dbReference>
<dbReference type="RefSeq" id="WP_303277598.1">
    <property type="nucleotide sequence ID" value="NZ_JAUOEK010000101.1"/>
</dbReference>
<dbReference type="Pfam" id="PF01497">
    <property type="entry name" value="Peripla_BP_2"/>
    <property type="match status" value="1"/>
</dbReference>
<evidence type="ECO:0000313" key="4">
    <source>
        <dbReference type="Proteomes" id="UP001176883"/>
    </source>
</evidence>
<dbReference type="InterPro" id="IPR054828">
    <property type="entry name" value="Vit_B12_bind_prot"/>
</dbReference>
<dbReference type="Proteomes" id="UP001176883">
    <property type="component" value="Unassembled WGS sequence"/>
</dbReference>
<evidence type="ECO:0000256" key="1">
    <source>
        <dbReference type="ARBA" id="ARBA00022729"/>
    </source>
</evidence>
<protein>
    <submittedName>
        <fullName evidence="3">Helical backbone metal receptor</fullName>
    </submittedName>
</protein>
<feature type="domain" description="Fe/B12 periplasmic-binding" evidence="2">
    <location>
        <begin position="24"/>
        <end position="273"/>
    </location>
</feature>
<dbReference type="PANTHER" id="PTHR30535:SF34">
    <property type="entry name" value="MOLYBDATE-BINDING PROTEIN MOLA"/>
    <property type="match status" value="1"/>
</dbReference>
<dbReference type="EMBL" id="JAUOEK010000101">
    <property type="protein sequence ID" value="MDO5969904.1"/>
    <property type="molecule type" value="Genomic_DNA"/>
</dbReference>
<dbReference type="InterPro" id="IPR002491">
    <property type="entry name" value="ABC_transptr_periplasmic_BD"/>
</dbReference>
<keyword evidence="4" id="KW-1185">Reference proteome</keyword>
<evidence type="ECO:0000259" key="2">
    <source>
        <dbReference type="PROSITE" id="PS50983"/>
    </source>
</evidence>
<proteinExistence type="predicted"/>
<keyword evidence="3" id="KW-0675">Receptor</keyword>
<gene>
    <name evidence="3" type="ORF">Q4Q35_08790</name>
</gene>
<reference evidence="3" key="1">
    <citation type="submission" date="2023-07" db="EMBL/GenBank/DDBJ databases">
        <title>Two novel species in the genus Flavivirga.</title>
        <authorList>
            <person name="Kwon K."/>
        </authorList>
    </citation>
    <scope>NUCLEOTIDE SEQUENCE</scope>
    <source>
        <strain evidence="3">KCTC 52353</strain>
    </source>
</reference>
<accession>A0ABT8W9T4</accession>
<comment type="caution">
    <text evidence="3">The sequence shown here is derived from an EMBL/GenBank/DDBJ whole genome shotgun (WGS) entry which is preliminary data.</text>
</comment>
<dbReference type="PANTHER" id="PTHR30535">
    <property type="entry name" value="VITAMIN B12-BINDING PROTEIN"/>
    <property type="match status" value="1"/>
</dbReference>
<organism evidence="3 4">
    <name type="scientific">Flavivirga aquimarina</name>
    <dbReference type="NCBI Taxonomy" id="2027862"/>
    <lineage>
        <taxon>Bacteria</taxon>
        <taxon>Pseudomonadati</taxon>
        <taxon>Bacteroidota</taxon>
        <taxon>Flavobacteriia</taxon>
        <taxon>Flavobacteriales</taxon>
        <taxon>Flavobacteriaceae</taxon>
        <taxon>Flavivirga</taxon>
    </lineage>
</organism>
<evidence type="ECO:0000313" key="3">
    <source>
        <dbReference type="EMBL" id="MDO5969904.1"/>
    </source>
</evidence>
<dbReference type="NCBIfam" id="NF038402">
    <property type="entry name" value="TroA_like"/>
    <property type="match status" value="1"/>
</dbReference>
<keyword evidence="1" id="KW-0732">Signal</keyword>
<name>A0ABT8W9T4_9FLAO</name>
<dbReference type="InterPro" id="IPR050902">
    <property type="entry name" value="ABC_Transporter_SBP"/>
</dbReference>
<dbReference type="PROSITE" id="PS50983">
    <property type="entry name" value="FE_B12_PBP"/>
    <property type="match status" value="1"/>
</dbReference>
<sequence length="273" mass="31550">MKKTINLIKDQLSRSIHLKETPKRIISLVPSQTELLCDLGLENALVGVTKFCIHPQHIRTDVAVVGGTKQIHLDKIKALQPDIILCNKEENTKDIVEACETICNVHISDIFIIDDSLELIHQYGVIFNKSSEAFAIINTIQGEIKDFKTFIKNKPILKAVYFIWKNPWMVAANNTFINYALKLNKFENIFEKENRYPEIELSESIINKDVDTVLLSSEPYPFKEKHKRDIQKFYPNAEVILADGEMFSWYGSRLIKAFKYFKNLRLSLENNQS</sequence>